<feature type="compositionally biased region" description="Polar residues" evidence="1">
    <location>
        <begin position="78"/>
        <end position="99"/>
    </location>
</feature>
<feature type="compositionally biased region" description="Acidic residues" evidence="1">
    <location>
        <begin position="495"/>
        <end position="510"/>
    </location>
</feature>
<sequence>MDPFDYFALSTSFPGSPFAANYPRPVVNTKVKGRPLGDIPGPSRPWPLPVTSRPPMVGSAPGSSSSSSLPFVPYSHASMPQSHTSPNSGTPLSEASQEVPSVPKQKPRTASKPLSSASKPVNTATASKEPHKRRVAIASPTSAVLEETPQKRQRTTKTKRNRPAEELAAVDGTSVVTVGRLSGNAESSQDDASTSPSTANNISGSVASPRRLEKPPAPPNPSQSTPISQSSDHYNLGIMGSNMLGRILPSRLNQPSPVHDLQKSIADVETSFQSQLSALDDQWQSRLGKLESEWAGKLALAQLEVEREMVKAREAAGEMKEKLGRLEGAVAVLMRQSQEQQRHSQEQQRHYQELQRQHESQLSGVTAMIRSVGMNAAWTMRVDEQSAMVGNLEQTLSVDWTREDAMLDLAGLPVEPARDEEKEVVVHSMAAGLIQMDQGQPSASFLKHSTEPTHVPAISPREIDPNQPPYAPNLSQPMTGAHLSTFGRYSHDGLEQIDDSDQDGEYEVEPAESLFEESPPPRPPPRKPFPPRSPNHKAAPHAMSSLDSLFDESPGKHNRPQSKVKTKTSPVKKPKEKDRVRGTWDNPRDMSAVSRVALRTDFEPVGTITTLNTTPSVTYLRGSHESRSFFSGEEFDESDGLENYFDDASSYDSAYSPSGKKKKTSKLSKASIRKKVKSKADVLSEPPELPPGVTLPASDGSRKSKGKWPNKKPFSIVGTMQEIVCDWCHGRCHWACAGLSEHVDMSKRDWFCADCKHLQKVKGVTRKEYVDRSQEERCIRFNCILLDDIPEEAYQEEVFVVQRLIGRRTVRKFSAFSRANSSVETEWLVFWDGYELKDCSWEVRDNLAPHDKKLIADFDAVAGKEIGVEANEKSSLVLLEEAKTVWSTETGDAIEGM</sequence>
<feature type="compositionally biased region" description="Basic residues" evidence="1">
    <location>
        <begin position="659"/>
        <end position="677"/>
    </location>
</feature>
<gene>
    <name evidence="3" type="ORF">I350_00274</name>
</gene>
<dbReference type="Pfam" id="PF00385">
    <property type="entry name" value="Chromo"/>
    <property type="match status" value="1"/>
</dbReference>
<dbReference type="InterPro" id="IPR016197">
    <property type="entry name" value="Chromo-like_dom_sf"/>
</dbReference>
<feature type="compositionally biased region" description="Basic residues" evidence="1">
    <location>
        <begin position="556"/>
        <end position="572"/>
    </location>
</feature>
<proteinExistence type="predicted"/>
<evidence type="ECO:0000313" key="4">
    <source>
        <dbReference type="Proteomes" id="UP000095149"/>
    </source>
</evidence>
<dbReference type="InterPro" id="IPR000953">
    <property type="entry name" value="Chromo/chromo_shadow_dom"/>
</dbReference>
<organism evidence="3 4">
    <name type="scientific">Cryptococcus amylolentus CBS 6273</name>
    <dbReference type="NCBI Taxonomy" id="1296118"/>
    <lineage>
        <taxon>Eukaryota</taxon>
        <taxon>Fungi</taxon>
        <taxon>Dikarya</taxon>
        <taxon>Basidiomycota</taxon>
        <taxon>Agaricomycotina</taxon>
        <taxon>Tremellomycetes</taxon>
        <taxon>Tremellales</taxon>
        <taxon>Cryptococcaceae</taxon>
        <taxon>Cryptococcus</taxon>
    </lineage>
</organism>
<dbReference type="SUPFAM" id="SSF57903">
    <property type="entry name" value="FYVE/PHD zinc finger"/>
    <property type="match status" value="1"/>
</dbReference>
<feature type="region of interest" description="Disordered" evidence="1">
    <location>
        <begin position="652"/>
        <end position="709"/>
    </location>
</feature>
<accession>A0A1E3KEG8</accession>
<evidence type="ECO:0000313" key="3">
    <source>
        <dbReference type="EMBL" id="ODO11494.1"/>
    </source>
</evidence>
<dbReference type="GO" id="GO:0006338">
    <property type="term" value="P:chromatin remodeling"/>
    <property type="evidence" value="ECO:0007669"/>
    <property type="project" value="UniProtKB-ARBA"/>
</dbReference>
<dbReference type="Gene3D" id="2.40.50.40">
    <property type="match status" value="1"/>
</dbReference>
<feature type="compositionally biased region" description="Polar residues" evidence="1">
    <location>
        <begin position="184"/>
        <end position="206"/>
    </location>
</feature>
<feature type="domain" description="Chromo" evidence="2">
    <location>
        <begin position="799"/>
        <end position="858"/>
    </location>
</feature>
<protein>
    <recommendedName>
        <fullName evidence="2">Chromo domain-containing protein</fullName>
    </recommendedName>
</protein>
<name>A0A1E3KEG8_9TREE</name>
<reference evidence="3 4" key="1">
    <citation type="submission" date="2016-06" db="EMBL/GenBank/DDBJ databases">
        <title>Evolution of pathogenesis and genome organization in the Tremellales.</title>
        <authorList>
            <person name="Cuomo C."/>
            <person name="Litvintseva A."/>
            <person name="Heitman J."/>
            <person name="Chen Y."/>
            <person name="Sun S."/>
            <person name="Springer D."/>
            <person name="Dromer F."/>
            <person name="Young S."/>
            <person name="Zeng Q."/>
            <person name="Chapman S."/>
            <person name="Gujja S."/>
            <person name="Saif S."/>
            <person name="Birren B."/>
        </authorList>
    </citation>
    <scope>NUCLEOTIDE SEQUENCE [LARGE SCALE GENOMIC DNA]</scope>
    <source>
        <strain evidence="3 4">CBS 6273</strain>
    </source>
</reference>
<evidence type="ECO:0000259" key="2">
    <source>
        <dbReference type="PROSITE" id="PS50013"/>
    </source>
</evidence>
<feature type="compositionally biased region" description="Polar residues" evidence="1">
    <location>
        <begin position="112"/>
        <end position="126"/>
    </location>
</feature>
<feature type="compositionally biased region" description="Basic residues" evidence="1">
    <location>
        <begin position="151"/>
        <end position="161"/>
    </location>
</feature>
<comment type="caution">
    <text evidence="3">The sequence shown here is derived from an EMBL/GenBank/DDBJ whole genome shotgun (WGS) entry which is preliminary data.</text>
</comment>
<dbReference type="AlphaFoldDB" id="A0A1E3KEG8"/>
<dbReference type="EMBL" id="MEKH01000001">
    <property type="protein sequence ID" value="ODO11494.1"/>
    <property type="molecule type" value="Genomic_DNA"/>
</dbReference>
<evidence type="ECO:0000256" key="1">
    <source>
        <dbReference type="SAM" id="MobiDB-lite"/>
    </source>
</evidence>
<dbReference type="PROSITE" id="PS50013">
    <property type="entry name" value="CHROMO_2"/>
    <property type="match status" value="1"/>
</dbReference>
<feature type="compositionally biased region" description="Pro residues" evidence="1">
    <location>
        <begin position="518"/>
        <end position="533"/>
    </location>
</feature>
<dbReference type="Proteomes" id="UP000095149">
    <property type="component" value="Unassembled WGS sequence"/>
</dbReference>
<feature type="compositionally biased region" description="Basic and acidic residues" evidence="1">
    <location>
        <begin position="573"/>
        <end position="588"/>
    </location>
</feature>
<dbReference type="InterPro" id="IPR023780">
    <property type="entry name" value="Chromo_domain"/>
</dbReference>
<dbReference type="InterPro" id="IPR011011">
    <property type="entry name" value="Znf_FYVE_PHD"/>
</dbReference>
<dbReference type="OrthoDB" id="436852at2759"/>
<dbReference type="SUPFAM" id="SSF54160">
    <property type="entry name" value="Chromo domain-like"/>
    <property type="match status" value="1"/>
</dbReference>
<feature type="region of interest" description="Disordered" evidence="1">
    <location>
        <begin position="28"/>
        <end position="238"/>
    </location>
</feature>
<feature type="region of interest" description="Disordered" evidence="1">
    <location>
        <begin position="455"/>
        <end position="588"/>
    </location>
</feature>